<feature type="signal peptide" evidence="14">
    <location>
        <begin position="1"/>
        <end position="23"/>
    </location>
</feature>
<evidence type="ECO:0000256" key="8">
    <source>
        <dbReference type="ARBA" id="ARBA00044465"/>
    </source>
</evidence>
<dbReference type="GO" id="GO:0046854">
    <property type="term" value="P:phosphatidylinositol phosphate biosynthetic process"/>
    <property type="evidence" value="ECO:0007669"/>
    <property type="project" value="InterPro"/>
</dbReference>
<evidence type="ECO:0000256" key="3">
    <source>
        <dbReference type="ARBA" id="ARBA00022671"/>
    </source>
</evidence>
<evidence type="ECO:0000313" key="15">
    <source>
        <dbReference type="EMBL" id="KAG8467628.1"/>
    </source>
</evidence>
<dbReference type="AlphaFoldDB" id="A0A8J5XHS5"/>
<dbReference type="GO" id="GO:0008441">
    <property type="term" value="F:3'(2'),5'-bisphosphate nucleotidase activity"/>
    <property type="evidence" value="ECO:0007669"/>
    <property type="project" value="UniProtKB-EC"/>
</dbReference>
<dbReference type="GO" id="GO:0004441">
    <property type="term" value="F:inositol-1,4-bisphosphate 1-phosphatase activity"/>
    <property type="evidence" value="ECO:0007669"/>
    <property type="project" value="UniProtKB-EC"/>
</dbReference>
<dbReference type="Gene3D" id="3.40.190.80">
    <property type="match status" value="1"/>
</dbReference>
<keyword evidence="14" id="KW-0732">Signal</keyword>
<gene>
    <name evidence="15" type="ORF">KFE25_006680</name>
</gene>
<evidence type="ECO:0000256" key="4">
    <source>
        <dbReference type="ARBA" id="ARBA00022723"/>
    </source>
</evidence>
<proteinExistence type="inferred from homology"/>
<dbReference type="PROSITE" id="PS00629">
    <property type="entry name" value="IMP_1"/>
    <property type="match status" value="1"/>
</dbReference>
<evidence type="ECO:0000256" key="11">
    <source>
        <dbReference type="ARBA" id="ARBA00044544"/>
    </source>
</evidence>
<keyword evidence="3" id="KW-0452">Lithium</keyword>
<evidence type="ECO:0000256" key="10">
    <source>
        <dbReference type="ARBA" id="ARBA00044519"/>
    </source>
</evidence>
<dbReference type="InterPro" id="IPR020550">
    <property type="entry name" value="Inositol_monophosphatase_CS"/>
</dbReference>
<evidence type="ECO:0000256" key="5">
    <source>
        <dbReference type="ARBA" id="ARBA00022842"/>
    </source>
</evidence>
<evidence type="ECO:0000256" key="6">
    <source>
        <dbReference type="ARBA" id="ARBA00040342"/>
    </source>
</evidence>
<dbReference type="Pfam" id="PF00459">
    <property type="entry name" value="Inositol_P"/>
    <property type="match status" value="1"/>
</dbReference>
<keyword evidence="4 13" id="KW-0479">Metal-binding</keyword>
<dbReference type="EC" id="3.1.3.57" evidence="10"/>
<dbReference type="InterPro" id="IPR050725">
    <property type="entry name" value="CysQ/Inositol_MonoPase"/>
</dbReference>
<evidence type="ECO:0000256" key="14">
    <source>
        <dbReference type="SAM" id="SignalP"/>
    </source>
</evidence>
<protein>
    <recommendedName>
        <fullName evidence="6">3'(2'),5'-bisphosphate nucleotidase 1</fullName>
        <ecNumber evidence="10">3.1.3.57</ecNumber>
        <ecNumber evidence="2">3.1.3.7</ecNumber>
    </recommendedName>
    <alternativeName>
        <fullName evidence="11">3'-phosphoadenosine 5'-phosphate phosphatase</fullName>
    </alternativeName>
    <alternativeName>
        <fullName evidence="7">Bisphosphate 3'-nucleotidase 1</fullName>
    </alternativeName>
    <alternativeName>
        <fullName evidence="12">Inositol-polyphosphate 1-phosphatase</fullName>
    </alternativeName>
</protein>
<keyword evidence="16" id="KW-1185">Reference proteome</keyword>
<feature type="binding site" evidence="13">
    <location>
        <position position="189"/>
    </location>
    <ligand>
        <name>Mg(2+)</name>
        <dbReference type="ChEBI" id="CHEBI:18420"/>
        <label>1</label>
        <note>catalytic</note>
    </ligand>
</feature>
<dbReference type="PANTHER" id="PTHR43028:SF5">
    <property type="entry name" value="3'(2'),5'-BISPHOSPHATE NUCLEOTIDASE 1"/>
    <property type="match status" value="1"/>
</dbReference>
<dbReference type="Proteomes" id="UP000751190">
    <property type="component" value="Unassembled WGS sequence"/>
</dbReference>
<dbReference type="PROSITE" id="PS00630">
    <property type="entry name" value="IMP_2"/>
    <property type="match status" value="1"/>
</dbReference>
<comment type="cofactor">
    <cofactor evidence="13">
        <name>Mg(2+)</name>
        <dbReference type="ChEBI" id="CHEBI:18420"/>
    </cofactor>
</comment>
<evidence type="ECO:0000256" key="13">
    <source>
        <dbReference type="PIRSR" id="PIRSR600760-2"/>
    </source>
</evidence>
<comment type="catalytic activity">
    <reaction evidence="9">
        <text>1D-myo-inositol 1,4-bisphosphate + H2O = 1D-myo-inositol 4-phosphate + phosphate</text>
        <dbReference type="Rhea" id="RHEA:15553"/>
        <dbReference type="ChEBI" id="CHEBI:15377"/>
        <dbReference type="ChEBI" id="CHEBI:43474"/>
        <dbReference type="ChEBI" id="CHEBI:58282"/>
        <dbReference type="ChEBI" id="CHEBI:58469"/>
        <dbReference type="EC" id="3.1.3.57"/>
    </reaction>
    <physiologicalReaction direction="left-to-right" evidence="9">
        <dbReference type="Rhea" id="RHEA:15554"/>
    </physiologicalReaction>
</comment>
<dbReference type="EC" id="3.1.3.7" evidence="2"/>
<feature type="binding site" evidence="13">
    <location>
        <position position="129"/>
    </location>
    <ligand>
        <name>Mg(2+)</name>
        <dbReference type="ChEBI" id="CHEBI:18420"/>
        <label>1</label>
        <note>catalytic</note>
    </ligand>
</feature>
<comment type="caution">
    <text evidence="15">The sequence shown here is derived from an EMBL/GenBank/DDBJ whole genome shotgun (WGS) entry which is preliminary data.</text>
</comment>
<organism evidence="15 16">
    <name type="scientific">Diacronema lutheri</name>
    <name type="common">Unicellular marine alga</name>
    <name type="synonym">Monochrysis lutheri</name>
    <dbReference type="NCBI Taxonomy" id="2081491"/>
    <lineage>
        <taxon>Eukaryota</taxon>
        <taxon>Haptista</taxon>
        <taxon>Haptophyta</taxon>
        <taxon>Pavlovophyceae</taxon>
        <taxon>Pavlovales</taxon>
        <taxon>Pavlovaceae</taxon>
        <taxon>Diacronema</taxon>
    </lineage>
</organism>
<evidence type="ECO:0000256" key="2">
    <source>
        <dbReference type="ARBA" id="ARBA00012633"/>
    </source>
</evidence>
<dbReference type="Gene3D" id="3.30.540.10">
    <property type="entry name" value="Fructose-1,6-Bisphosphatase, subunit A, domain 1"/>
    <property type="match status" value="1"/>
</dbReference>
<evidence type="ECO:0000256" key="9">
    <source>
        <dbReference type="ARBA" id="ARBA00044478"/>
    </source>
</evidence>
<feature type="binding site" evidence="13">
    <location>
        <position position="191"/>
    </location>
    <ligand>
        <name>Mg(2+)</name>
        <dbReference type="ChEBI" id="CHEBI:18420"/>
        <label>1</label>
        <note>catalytic</note>
    </ligand>
</feature>
<accession>A0A8J5XHS5</accession>
<name>A0A8J5XHS5_DIALT</name>
<feature type="binding site" evidence="13">
    <location>
        <position position="339"/>
    </location>
    <ligand>
        <name>Mg(2+)</name>
        <dbReference type="ChEBI" id="CHEBI:18420"/>
        <label>1</label>
        <note>catalytic</note>
    </ligand>
</feature>
<reference evidence="15" key="1">
    <citation type="submission" date="2021-05" db="EMBL/GenBank/DDBJ databases">
        <title>The genome of the haptophyte Pavlova lutheri (Diacronema luteri, Pavlovales) - a model for lipid biosynthesis in eukaryotic algae.</title>
        <authorList>
            <person name="Hulatt C.J."/>
            <person name="Posewitz M.C."/>
        </authorList>
    </citation>
    <scope>NUCLEOTIDE SEQUENCE</scope>
    <source>
        <strain evidence="15">NIVA-4/92</strain>
    </source>
</reference>
<dbReference type="InterPro" id="IPR000760">
    <property type="entry name" value="Inositol_monophosphatase-like"/>
</dbReference>
<dbReference type="SUPFAM" id="SSF56655">
    <property type="entry name" value="Carbohydrate phosphatase"/>
    <property type="match status" value="1"/>
</dbReference>
<dbReference type="OrthoDB" id="10254945at2759"/>
<dbReference type="InterPro" id="IPR020583">
    <property type="entry name" value="Inositol_monoP_metal-BS"/>
</dbReference>
<evidence type="ECO:0000313" key="16">
    <source>
        <dbReference type="Proteomes" id="UP000751190"/>
    </source>
</evidence>
<evidence type="ECO:0000256" key="1">
    <source>
        <dbReference type="ARBA" id="ARBA00009759"/>
    </source>
</evidence>
<dbReference type="GO" id="GO:0046872">
    <property type="term" value="F:metal ion binding"/>
    <property type="evidence" value="ECO:0007669"/>
    <property type="project" value="UniProtKB-KW"/>
</dbReference>
<feature type="chain" id="PRO_5035171651" description="3'(2'),5'-bisphosphate nucleotidase 1" evidence="14">
    <location>
        <begin position="24"/>
        <end position="455"/>
    </location>
</feature>
<dbReference type="EMBL" id="JAGTXO010000005">
    <property type="protein sequence ID" value="KAG8467628.1"/>
    <property type="molecule type" value="Genomic_DNA"/>
</dbReference>
<evidence type="ECO:0000256" key="7">
    <source>
        <dbReference type="ARBA" id="ARBA00041815"/>
    </source>
</evidence>
<feature type="binding site" evidence="13">
    <location>
        <position position="192"/>
    </location>
    <ligand>
        <name>Mg(2+)</name>
        <dbReference type="ChEBI" id="CHEBI:18420"/>
        <label>1</label>
        <note>catalytic</note>
    </ligand>
</feature>
<comment type="catalytic activity">
    <reaction evidence="8">
        <text>1D-myo-inositol 1,3,4-trisphosphate + H2O = 1D-myo-inositol 3,4-bisphosphate + phosphate</text>
        <dbReference type="Rhea" id="RHEA:70319"/>
        <dbReference type="ChEBI" id="CHEBI:15377"/>
        <dbReference type="ChEBI" id="CHEBI:43474"/>
        <dbReference type="ChEBI" id="CHEBI:58414"/>
        <dbReference type="ChEBI" id="CHEBI:83241"/>
    </reaction>
    <physiologicalReaction direction="left-to-right" evidence="8">
        <dbReference type="Rhea" id="RHEA:70320"/>
    </physiologicalReaction>
</comment>
<sequence length="455" mass="47167">MAVAREIRVGVACWALLLPWSCAAPAACVAARRARALPLRSQLLASAARGDSAGGGGAGGGAVTGLLELCKEACDELSVLVRLVYGGLSASEATLKADQSVFTIADGLVQHLLLTALLRDDVLGAVVGEEDARVNVATRPYTVDALNVPERLWAPIDTARARLAQLGARARAQHDAGAAPLRALTAFVDPIDGTREFSERLGEMCTVCIGLAEDGVPVGGLVYRPLTNPPTWAYGCAREGVARSRLLSRADSLSLATCAERPSECAPLPDLAECGDAPPPAGAQGLLASRGGVSAFVRALGHELPATLVRSGGAGNKALLLLEGAGACYIQDRGLFRWDTCAAQAVLEAHGGLLVKLSALAARGVAESYRYAKVDVQLDLEPGLARLTLHNAADVRSVPRSGAGNEVRYAQRADETKPYANVCGVCALAPSAAARLDEYAAAIGRARASHEMEIS</sequence>
<dbReference type="OMA" id="CCTICIG"/>
<keyword evidence="5 13" id="KW-0460">Magnesium</keyword>
<comment type="similarity">
    <text evidence="1">Belongs to the inositol monophosphatase superfamily.</text>
</comment>
<evidence type="ECO:0000256" key="12">
    <source>
        <dbReference type="ARBA" id="ARBA00044554"/>
    </source>
</evidence>
<dbReference type="PANTHER" id="PTHR43028">
    <property type="entry name" value="3'(2'),5'-BISPHOSPHATE NUCLEOTIDASE 1"/>
    <property type="match status" value="1"/>
</dbReference>